<protein>
    <recommendedName>
        <fullName evidence="1">Methyltransferase type 11 domain-containing protein</fullName>
    </recommendedName>
</protein>
<dbReference type="Gene3D" id="3.40.50.150">
    <property type="entry name" value="Vaccinia Virus protein VP39"/>
    <property type="match status" value="1"/>
</dbReference>
<proteinExistence type="predicted"/>
<reference evidence="3" key="1">
    <citation type="journal article" date="2017" name="Genome Biol.">
        <title>Comparative genomics reveals high biological diversity and specific adaptations in the industrially and medically important fungal genus Aspergillus.</title>
        <authorList>
            <person name="de Vries R.P."/>
            <person name="Riley R."/>
            <person name="Wiebenga A."/>
            <person name="Aguilar-Osorio G."/>
            <person name="Amillis S."/>
            <person name="Uchima C.A."/>
            <person name="Anderluh G."/>
            <person name="Asadollahi M."/>
            <person name="Askin M."/>
            <person name="Barry K."/>
            <person name="Battaglia E."/>
            <person name="Bayram O."/>
            <person name="Benocci T."/>
            <person name="Braus-Stromeyer S.A."/>
            <person name="Caldana C."/>
            <person name="Canovas D."/>
            <person name="Cerqueira G.C."/>
            <person name="Chen F."/>
            <person name="Chen W."/>
            <person name="Choi C."/>
            <person name="Clum A."/>
            <person name="Dos Santos R.A."/>
            <person name="Damasio A.R."/>
            <person name="Diallinas G."/>
            <person name="Emri T."/>
            <person name="Fekete E."/>
            <person name="Flipphi M."/>
            <person name="Freyberg S."/>
            <person name="Gallo A."/>
            <person name="Gournas C."/>
            <person name="Habgood R."/>
            <person name="Hainaut M."/>
            <person name="Harispe M.L."/>
            <person name="Henrissat B."/>
            <person name="Hilden K.S."/>
            <person name="Hope R."/>
            <person name="Hossain A."/>
            <person name="Karabika E."/>
            <person name="Karaffa L."/>
            <person name="Karanyi Z."/>
            <person name="Krasevec N."/>
            <person name="Kuo A."/>
            <person name="Kusch H."/>
            <person name="LaButti K."/>
            <person name="Lagendijk E.L."/>
            <person name="Lapidus A."/>
            <person name="Levasseur A."/>
            <person name="Lindquist E."/>
            <person name="Lipzen A."/>
            <person name="Logrieco A.F."/>
            <person name="MacCabe A."/>
            <person name="Maekelae M.R."/>
            <person name="Malavazi I."/>
            <person name="Melin P."/>
            <person name="Meyer V."/>
            <person name="Mielnichuk N."/>
            <person name="Miskei M."/>
            <person name="Molnar A.P."/>
            <person name="Mule G."/>
            <person name="Ngan C.Y."/>
            <person name="Orejas M."/>
            <person name="Orosz E."/>
            <person name="Ouedraogo J.P."/>
            <person name="Overkamp K.M."/>
            <person name="Park H.-S."/>
            <person name="Perrone G."/>
            <person name="Piumi F."/>
            <person name="Punt P.J."/>
            <person name="Ram A.F."/>
            <person name="Ramon A."/>
            <person name="Rauscher S."/>
            <person name="Record E."/>
            <person name="Riano-Pachon D.M."/>
            <person name="Robert V."/>
            <person name="Roehrig J."/>
            <person name="Ruller R."/>
            <person name="Salamov A."/>
            <person name="Salih N.S."/>
            <person name="Samson R.A."/>
            <person name="Sandor E."/>
            <person name="Sanguinetti M."/>
            <person name="Schuetze T."/>
            <person name="Sepcic K."/>
            <person name="Shelest E."/>
            <person name="Sherlock G."/>
            <person name="Sophianopoulou V."/>
            <person name="Squina F.M."/>
            <person name="Sun H."/>
            <person name="Susca A."/>
            <person name="Todd R.B."/>
            <person name="Tsang A."/>
            <person name="Unkles S.E."/>
            <person name="van de Wiele N."/>
            <person name="van Rossen-Uffink D."/>
            <person name="Oliveira J.V."/>
            <person name="Vesth T.C."/>
            <person name="Visser J."/>
            <person name="Yu J.-H."/>
            <person name="Zhou M."/>
            <person name="Andersen M.R."/>
            <person name="Archer D.B."/>
            <person name="Baker S.E."/>
            <person name="Benoit I."/>
            <person name="Brakhage A.A."/>
            <person name="Braus G.H."/>
            <person name="Fischer R."/>
            <person name="Frisvad J.C."/>
            <person name="Goldman G.H."/>
            <person name="Houbraken J."/>
            <person name="Oakley B."/>
            <person name="Pocsi I."/>
            <person name="Scazzocchio C."/>
            <person name="Seiboth B."/>
            <person name="vanKuyk P.A."/>
            <person name="Wortman J."/>
            <person name="Dyer P.S."/>
            <person name="Grigoriev I.V."/>
        </authorList>
    </citation>
    <scope>NUCLEOTIDE SEQUENCE [LARGE SCALE GENOMIC DNA]</scope>
    <source>
        <strain evidence="3">CBS 583.65</strain>
    </source>
</reference>
<dbReference type="CDD" id="cd02440">
    <property type="entry name" value="AdoMet_MTases"/>
    <property type="match status" value="1"/>
</dbReference>
<dbReference type="AlphaFoldDB" id="A0A1L9P8R3"/>
<accession>A0A1L9P8R3</accession>
<dbReference type="Proteomes" id="UP000184073">
    <property type="component" value="Unassembled WGS sequence"/>
</dbReference>
<dbReference type="SUPFAM" id="SSF53335">
    <property type="entry name" value="S-adenosyl-L-methionine-dependent methyltransferases"/>
    <property type="match status" value="1"/>
</dbReference>
<dbReference type="Pfam" id="PF08241">
    <property type="entry name" value="Methyltransf_11"/>
    <property type="match status" value="1"/>
</dbReference>
<dbReference type="InterPro" id="IPR013216">
    <property type="entry name" value="Methyltransf_11"/>
</dbReference>
<dbReference type="PANTHER" id="PTHR43861">
    <property type="entry name" value="TRANS-ACONITATE 2-METHYLTRANSFERASE-RELATED"/>
    <property type="match status" value="1"/>
</dbReference>
<name>A0A1L9P8R3_ASPVE</name>
<dbReference type="STRING" id="1036611.A0A1L9P8R3"/>
<dbReference type="VEuPathDB" id="FungiDB:ASPVEDRAFT_185144"/>
<sequence>MASLTQHQTEQKDHWSAEAYEASAAFVPKLTQTLLKYLDPQPGDRVLDVGCGDGKFTNLFLPYVGQVVGVDSSPSMIESANKDYGGEKADFRVLDCCYLEQDRGVADGSWDKVVSNAALHWILRNDSTRISTLKGIHASLKQGGRFVFEMGGHGNVAEVTTALMYALVCRGVSIEKVRELYPWFFASETWMTNALEGIGFKVIKMETEYRPTLLTSSANGGLAGWVRLMGANFLDILTPEKREEAVQEICQVLQTGVTRAEDGSQWLGYVRLRGIAEKL</sequence>
<keyword evidence="3" id="KW-1185">Reference proteome</keyword>
<gene>
    <name evidence="2" type="ORF">ASPVEDRAFT_185144</name>
</gene>
<dbReference type="OrthoDB" id="66144at2759"/>
<organism evidence="2 3">
    <name type="scientific">Aspergillus versicolor CBS 583.65</name>
    <dbReference type="NCBI Taxonomy" id="1036611"/>
    <lineage>
        <taxon>Eukaryota</taxon>
        <taxon>Fungi</taxon>
        <taxon>Dikarya</taxon>
        <taxon>Ascomycota</taxon>
        <taxon>Pezizomycotina</taxon>
        <taxon>Eurotiomycetes</taxon>
        <taxon>Eurotiomycetidae</taxon>
        <taxon>Eurotiales</taxon>
        <taxon>Aspergillaceae</taxon>
        <taxon>Aspergillus</taxon>
        <taxon>Aspergillus subgen. Nidulantes</taxon>
    </lineage>
</organism>
<evidence type="ECO:0000313" key="2">
    <source>
        <dbReference type="EMBL" id="OJI97920.1"/>
    </source>
</evidence>
<dbReference type="GO" id="GO:0008757">
    <property type="term" value="F:S-adenosylmethionine-dependent methyltransferase activity"/>
    <property type="evidence" value="ECO:0007669"/>
    <property type="project" value="InterPro"/>
</dbReference>
<dbReference type="RefSeq" id="XP_040663683.1">
    <property type="nucleotide sequence ID" value="XM_040808937.1"/>
</dbReference>
<evidence type="ECO:0000313" key="3">
    <source>
        <dbReference type="Proteomes" id="UP000184073"/>
    </source>
</evidence>
<dbReference type="EMBL" id="KV878126">
    <property type="protein sequence ID" value="OJI97920.1"/>
    <property type="molecule type" value="Genomic_DNA"/>
</dbReference>
<dbReference type="PANTHER" id="PTHR43861:SF1">
    <property type="entry name" value="TRANS-ACONITATE 2-METHYLTRANSFERASE"/>
    <property type="match status" value="1"/>
</dbReference>
<feature type="domain" description="Methyltransferase type 11" evidence="1">
    <location>
        <begin position="47"/>
        <end position="148"/>
    </location>
</feature>
<dbReference type="InterPro" id="IPR029063">
    <property type="entry name" value="SAM-dependent_MTases_sf"/>
</dbReference>
<dbReference type="GeneID" id="63724448"/>
<evidence type="ECO:0000259" key="1">
    <source>
        <dbReference type="Pfam" id="PF08241"/>
    </source>
</evidence>